<dbReference type="SUPFAM" id="SSF74863">
    <property type="entry name" value="Thiol:disulfide interchange protein DsbD, N-terminal domain (DsbD-alpha)"/>
    <property type="match status" value="1"/>
</dbReference>
<gene>
    <name evidence="10" type="ORF">YHS_07890</name>
</gene>
<evidence type="ECO:0000256" key="4">
    <source>
        <dbReference type="ARBA" id="ARBA00022748"/>
    </source>
</evidence>
<feature type="transmembrane region" description="Helical" evidence="7">
    <location>
        <begin position="511"/>
        <end position="531"/>
    </location>
</feature>
<dbReference type="InterPro" id="IPR003834">
    <property type="entry name" value="Cyt_c_assmbl_TM_dom"/>
</dbReference>
<dbReference type="SUPFAM" id="SSF52833">
    <property type="entry name" value="Thioredoxin-like"/>
    <property type="match status" value="1"/>
</dbReference>
<keyword evidence="3 7" id="KW-0812">Transmembrane</keyword>
<comment type="subcellular location">
    <subcellularLocation>
        <location evidence="1">Cell membrane</location>
        <topology evidence="1">Multi-pass membrane protein</topology>
    </subcellularLocation>
</comment>
<evidence type="ECO:0000256" key="2">
    <source>
        <dbReference type="ARBA" id="ARBA00022475"/>
    </source>
</evidence>
<name>A0AAD0AFY5_FAUOS</name>
<feature type="transmembrane region" description="Helical" evidence="7">
    <location>
        <begin position="316"/>
        <end position="345"/>
    </location>
</feature>
<feature type="chain" id="PRO_5042192015" evidence="8">
    <location>
        <begin position="35"/>
        <end position="723"/>
    </location>
</feature>
<dbReference type="GO" id="GO:0005886">
    <property type="term" value="C:plasma membrane"/>
    <property type="evidence" value="ECO:0007669"/>
    <property type="project" value="UniProtKB-SubCell"/>
</dbReference>
<evidence type="ECO:0000259" key="9">
    <source>
        <dbReference type="PROSITE" id="PS51352"/>
    </source>
</evidence>
<accession>A0AAD0AFY5</accession>
<evidence type="ECO:0000256" key="3">
    <source>
        <dbReference type="ARBA" id="ARBA00022692"/>
    </source>
</evidence>
<dbReference type="Pfam" id="PF02683">
    <property type="entry name" value="DsbD_TM"/>
    <property type="match status" value="1"/>
</dbReference>
<keyword evidence="2" id="KW-1003">Cell membrane</keyword>
<keyword evidence="8" id="KW-0732">Signal</keyword>
<evidence type="ECO:0000256" key="5">
    <source>
        <dbReference type="ARBA" id="ARBA00022989"/>
    </source>
</evidence>
<organism evidence="10">
    <name type="scientific">Faucicola osloensis</name>
    <name type="common">Moraxella osloensis</name>
    <dbReference type="NCBI Taxonomy" id="34062"/>
    <lineage>
        <taxon>Bacteria</taxon>
        <taxon>Pseudomonadati</taxon>
        <taxon>Pseudomonadota</taxon>
        <taxon>Gammaproteobacteria</taxon>
        <taxon>Moraxellales</taxon>
        <taxon>Moraxellaceae</taxon>
        <taxon>Faucicola</taxon>
    </lineage>
</organism>
<dbReference type="InterPro" id="IPR036249">
    <property type="entry name" value="Thioredoxin-like_sf"/>
</dbReference>
<evidence type="ECO:0000256" key="7">
    <source>
        <dbReference type="SAM" id="Phobius"/>
    </source>
</evidence>
<dbReference type="GO" id="GO:0045454">
    <property type="term" value="P:cell redox homeostasis"/>
    <property type="evidence" value="ECO:0007669"/>
    <property type="project" value="TreeGrafter"/>
</dbReference>
<evidence type="ECO:0000256" key="6">
    <source>
        <dbReference type="ARBA" id="ARBA00023136"/>
    </source>
</evidence>
<dbReference type="Pfam" id="PF11412">
    <property type="entry name" value="DsbD_N"/>
    <property type="match status" value="1"/>
</dbReference>
<feature type="transmembrane region" description="Helical" evidence="7">
    <location>
        <begin position="357"/>
        <end position="382"/>
    </location>
</feature>
<sequence>MPTPLFCFRTVSRHVSLLGTLLAVTSLTMPSAQAISLSEVFGGNDNPSLTAKDKPLPVHEAFKVYTEQKGQMLTIHVDVKPGYYAYRDKLTLQLPDGVTATPLQFSAAPTYVDDPDFGRVPVFEQPFTATTTLSTDKAITSQPATVKWQGCAKVGLCYPPEKTKFVITQLPAANKTAAKKSDTMTSKTAQAKVTNTVATTNDAAPTTTQQSASLTPVKTVDGATSTLSAKQALSSGNTAAAAQQVASTTVTDASATDVLTTAQLTASAPVVSMASSQPAQTTVMTEPAASSAAVATSLSGSASNQDIFGLTKHSGVALLLLFLAGLGLAFTPCVLPMLPIVANIVARQHRPSAKKGLLLTGSYGLGVATSYGILGAVVALFGQSLGILNWLQNPVILLIFAGLFILLGLYMLDVIRWQLPHALRVKFQKISQIGANRLGSLSGSYLTGLFSALVVSPCVTAPLAGALAGVAALGDPVMGFAALFLLGLGLSTPLILLGATQGNFMPKAGEWMNWVKTSFGLLLFGVALLMIERIWLSSWMLMLWALWFAVIGLWLWRWQGKKGQLLTQALALLAWIWSACLVIGAASGSQDSWQPLNKLVNTSGQSAFTATKTTQTITITKLSELEPLLTQYPKLVVDVTAEWCIECRIMDKTLFANPPQSLASWQVVKLDVTDNTPDSQAIYKKLAVFGPPVLLFYQNGQLVARQNGAVKRSDFEQLLSQLN</sequence>
<proteinExistence type="predicted"/>
<keyword evidence="4" id="KW-0201">Cytochrome c-type biogenesis</keyword>
<dbReference type="PANTHER" id="PTHR32234">
    <property type="entry name" value="THIOL:DISULFIDE INTERCHANGE PROTEIN DSBD"/>
    <property type="match status" value="1"/>
</dbReference>
<feature type="transmembrane region" description="Helical" evidence="7">
    <location>
        <begin position="537"/>
        <end position="556"/>
    </location>
</feature>
<feature type="transmembrane region" description="Helical" evidence="7">
    <location>
        <begin position="568"/>
        <end position="588"/>
    </location>
</feature>
<reference evidence="10" key="1">
    <citation type="submission" date="2017-11" db="EMBL/GenBank/DDBJ databases">
        <title>Complete Genome Sequence from Moraxella oslensis YHS isolated from human skin.</title>
        <authorList>
            <person name="Lee K."/>
            <person name="Lim J.Y."/>
            <person name="Hwang I."/>
        </authorList>
    </citation>
    <scope>NUCLEOTIDE SEQUENCE</scope>
    <source>
        <strain evidence="10">YHS</strain>
    </source>
</reference>
<dbReference type="GO" id="GO:0015035">
    <property type="term" value="F:protein-disulfide reductase activity"/>
    <property type="evidence" value="ECO:0007669"/>
    <property type="project" value="TreeGrafter"/>
</dbReference>
<feature type="transmembrane region" description="Helical" evidence="7">
    <location>
        <begin position="477"/>
        <end position="499"/>
    </location>
</feature>
<feature type="domain" description="Thioredoxin" evidence="9">
    <location>
        <begin position="599"/>
        <end position="723"/>
    </location>
</feature>
<evidence type="ECO:0000256" key="1">
    <source>
        <dbReference type="ARBA" id="ARBA00004651"/>
    </source>
</evidence>
<dbReference type="EMBL" id="CP024176">
    <property type="protein sequence ID" value="ATQ84116.1"/>
    <property type="molecule type" value="Genomic_DNA"/>
</dbReference>
<feature type="signal peptide" evidence="8">
    <location>
        <begin position="1"/>
        <end position="34"/>
    </location>
</feature>
<dbReference type="Pfam" id="PF00085">
    <property type="entry name" value="Thioredoxin"/>
    <property type="match status" value="1"/>
</dbReference>
<dbReference type="GO" id="GO:0017004">
    <property type="term" value="P:cytochrome complex assembly"/>
    <property type="evidence" value="ECO:0007669"/>
    <property type="project" value="UniProtKB-KW"/>
</dbReference>
<feature type="transmembrane region" description="Helical" evidence="7">
    <location>
        <begin position="394"/>
        <end position="412"/>
    </location>
</feature>
<evidence type="ECO:0000313" key="10">
    <source>
        <dbReference type="EMBL" id="ATQ84116.1"/>
    </source>
</evidence>
<dbReference type="PROSITE" id="PS51352">
    <property type="entry name" value="THIOREDOXIN_2"/>
    <property type="match status" value="1"/>
</dbReference>
<protein>
    <submittedName>
        <fullName evidence="10">Cytochrome C biogenesis protein</fullName>
    </submittedName>
</protein>
<dbReference type="InterPro" id="IPR028250">
    <property type="entry name" value="DsbDN"/>
</dbReference>
<dbReference type="Gene3D" id="3.40.30.10">
    <property type="entry name" value="Glutaredoxin"/>
    <property type="match status" value="1"/>
</dbReference>
<dbReference type="InterPro" id="IPR036929">
    <property type="entry name" value="DsbDN_sf"/>
</dbReference>
<dbReference type="AlphaFoldDB" id="A0AAD0AFY5"/>
<dbReference type="PANTHER" id="PTHR32234:SF0">
    <property type="entry name" value="THIOL:DISULFIDE INTERCHANGE PROTEIN DSBD"/>
    <property type="match status" value="1"/>
</dbReference>
<dbReference type="Gene3D" id="2.60.40.1250">
    <property type="entry name" value="Thiol:disulfide interchange protein DsbD, N-terminal domain"/>
    <property type="match status" value="1"/>
</dbReference>
<keyword evidence="5 7" id="KW-1133">Transmembrane helix</keyword>
<dbReference type="InterPro" id="IPR013766">
    <property type="entry name" value="Thioredoxin_domain"/>
</dbReference>
<evidence type="ECO:0000256" key="8">
    <source>
        <dbReference type="SAM" id="SignalP"/>
    </source>
</evidence>
<keyword evidence="6 7" id="KW-0472">Membrane</keyword>